<dbReference type="Pfam" id="PF13560">
    <property type="entry name" value="HTH_31"/>
    <property type="match status" value="1"/>
</dbReference>
<dbReference type="EMBL" id="SDWS01000001">
    <property type="protein sequence ID" value="RYB96043.1"/>
    <property type="molecule type" value="Genomic_DNA"/>
</dbReference>
<organism evidence="2 3">
    <name type="scientific">Nocardioides glacieisoli</name>
    <dbReference type="NCBI Taxonomy" id="1168730"/>
    <lineage>
        <taxon>Bacteria</taxon>
        <taxon>Bacillati</taxon>
        <taxon>Actinomycetota</taxon>
        <taxon>Actinomycetes</taxon>
        <taxon>Propionibacteriales</taxon>
        <taxon>Nocardioidaceae</taxon>
        <taxon>Nocardioides</taxon>
    </lineage>
</organism>
<dbReference type="GO" id="GO:0003677">
    <property type="term" value="F:DNA binding"/>
    <property type="evidence" value="ECO:0007669"/>
    <property type="project" value="InterPro"/>
</dbReference>
<dbReference type="InterPro" id="IPR010982">
    <property type="entry name" value="Lambda_DNA-bd_dom_sf"/>
</dbReference>
<reference evidence="2 3" key="1">
    <citation type="submission" date="2019-01" db="EMBL/GenBank/DDBJ databases">
        <title>Novel species of Nocardioides.</title>
        <authorList>
            <person name="Liu Q."/>
            <person name="Xin Y.-H."/>
        </authorList>
    </citation>
    <scope>NUCLEOTIDE SEQUENCE [LARGE SCALE GENOMIC DNA]</scope>
    <source>
        <strain evidence="2 3">HLT3-15</strain>
    </source>
</reference>
<dbReference type="OrthoDB" id="5149137at2"/>
<dbReference type="SUPFAM" id="SSF47413">
    <property type="entry name" value="lambda repressor-like DNA-binding domains"/>
    <property type="match status" value="1"/>
</dbReference>
<sequence length="88" mass="9609">MASPHKLMSDAIFLSLSGEGRRLRERADVSIPEVAAAAGTDVLTLLRWETGQIVPSGSQSVDWARVVHVLRCRDTSSHYVVDGWCPCS</sequence>
<dbReference type="InterPro" id="IPR001387">
    <property type="entry name" value="Cro/C1-type_HTH"/>
</dbReference>
<protein>
    <submittedName>
        <fullName evidence="2">XRE family transcriptional regulator</fullName>
    </submittedName>
</protein>
<dbReference type="CDD" id="cd00093">
    <property type="entry name" value="HTH_XRE"/>
    <property type="match status" value="1"/>
</dbReference>
<evidence type="ECO:0000259" key="1">
    <source>
        <dbReference type="PROSITE" id="PS50943"/>
    </source>
</evidence>
<dbReference type="AlphaFoldDB" id="A0A4Q2S6R4"/>
<name>A0A4Q2S6R4_9ACTN</name>
<proteinExistence type="predicted"/>
<accession>A0A4Q2S6R4</accession>
<gene>
    <name evidence="2" type="ORF">EUA06_00105</name>
</gene>
<keyword evidence="3" id="KW-1185">Reference proteome</keyword>
<dbReference type="PROSITE" id="PS50943">
    <property type="entry name" value="HTH_CROC1"/>
    <property type="match status" value="1"/>
</dbReference>
<evidence type="ECO:0000313" key="2">
    <source>
        <dbReference type="EMBL" id="RYB96043.1"/>
    </source>
</evidence>
<evidence type="ECO:0000313" key="3">
    <source>
        <dbReference type="Proteomes" id="UP000291838"/>
    </source>
</evidence>
<feature type="domain" description="HTH cro/C1-type" evidence="1">
    <location>
        <begin position="21"/>
        <end position="56"/>
    </location>
</feature>
<comment type="caution">
    <text evidence="2">The sequence shown here is derived from an EMBL/GenBank/DDBJ whole genome shotgun (WGS) entry which is preliminary data.</text>
</comment>
<dbReference type="Proteomes" id="UP000291838">
    <property type="component" value="Unassembled WGS sequence"/>
</dbReference>
<dbReference type="Gene3D" id="1.10.260.40">
    <property type="entry name" value="lambda repressor-like DNA-binding domains"/>
    <property type="match status" value="1"/>
</dbReference>